<sequence>MFYEPNKHTIHAEDSCIRNCKNKKNIQKAIMILVRIHPNSEDYLDCHCCDMCKKKIQKAKVSKVYYVSANFQ</sequence>
<organism evidence="2">
    <name type="scientific">viral metagenome</name>
    <dbReference type="NCBI Taxonomy" id="1070528"/>
    <lineage>
        <taxon>unclassified sequences</taxon>
        <taxon>metagenomes</taxon>
        <taxon>organismal metagenomes</taxon>
    </lineage>
</organism>
<protein>
    <recommendedName>
        <fullName evidence="1">CMP/dCMP-type deaminase domain-containing protein</fullName>
    </recommendedName>
</protein>
<evidence type="ECO:0000259" key="1">
    <source>
        <dbReference type="Pfam" id="PF00383"/>
    </source>
</evidence>
<dbReference type="Pfam" id="PF00383">
    <property type="entry name" value="dCMP_cyt_deam_1"/>
    <property type="match status" value="1"/>
</dbReference>
<accession>A0A6C0ACF8</accession>
<proteinExistence type="predicted"/>
<dbReference type="Gene3D" id="3.40.140.10">
    <property type="entry name" value="Cytidine Deaminase, domain 2"/>
    <property type="match status" value="1"/>
</dbReference>
<feature type="domain" description="CMP/dCMP-type deaminase" evidence="1">
    <location>
        <begin position="6"/>
        <end position="67"/>
    </location>
</feature>
<dbReference type="InterPro" id="IPR002125">
    <property type="entry name" value="CMP_dCMP_dom"/>
</dbReference>
<reference evidence="2" key="1">
    <citation type="journal article" date="2020" name="Nature">
        <title>Giant virus diversity and host interactions through global metagenomics.</title>
        <authorList>
            <person name="Schulz F."/>
            <person name="Roux S."/>
            <person name="Paez-Espino D."/>
            <person name="Jungbluth S."/>
            <person name="Walsh D.A."/>
            <person name="Denef V.J."/>
            <person name="McMahon K.D."/>
            <person name="Konstantinidis K.T."/>
            <person name="Eloe-Fadrosh E.A."/>
            <person name="Kyrpides N.C."/>
            <person name="Woyke T."/>
        </authorList>
    </citation>
    <scope>NUCLEOTIDE SEQUENCE</scope>
    <source>
        <strain evidence="2">GVMAG-S-1004661-13</strain>
    </source>
</reference>
<dbReference type="SUPFAM" id="SSF53927">
    <property type="entry name" value="Cytidine deaminase-like"/>
    <property type="match status" value="1"/>
</dbReference>
<dbReference type="GO" id="GO:0003824">
    <property type="term" value="F:catalytic activity"/>
    <property type="evidence" value="ECO:0007669"/>
    <property type="project" value="InterPro"/>
</dbReference>
<name>A0A6C0ACF8_9ZZZZ</name>
<dbReference type="InterPro" id="IPR016193">
    <property type="entry name" value="Cytidine_deaminase-like"/>
</dbReference>
<dbReference type="AlphaFoldDB" id="A0A6C0ACF8"/>
<dbReference type="EMBL" id="MN740544">
    <property type="protein sequence ID" value="QHS77271.1"/>
    <property type="molecule type" value="Genomic_DNA"/>
</dbReference>
<evidence type="ECO:0000313" key="2">
    <source>
        <dbReference type="EMBL" id="QHS77271.1"/>
    </source>
</evidence>